<evidence type="ECO:0000313" key="2">
    <source>
        <dbReference type="EMBL" id="AKJ39966.1"/>
    </source>
</evidence>
<dbReference type="EMBL" id="CP008746">
    <property type="protein sequence ID" value="AKJ39966.1"/>
    <property type="molecule type" value="Genomic_DNA"/>
</dbReference>
<name>A0A0G3CD78_METBA</name>
<evidence type="ECO:0000313" key="3">
    <source>
        <dbReference type="Proteomes" id="UP000035331"/>
    </source>
</evidence>
<dbReference type="PATRIC" id="fig|796385.3.peg.3638"/>
<organism evidence="2 3">
    <name type="scientific">Methanosarcina barkeri CM1</name>
    <dbReference type="NCBI Taxonomy" id="796385"/>
    <lineage>
        <taxon>Archaea</taxon>
        <taxon>Methanobacteriati</taxon>
        <taxon>Methanobacteriota</taxon>
        <taxon>Stenosarchaea group</taxon>
        <taxon>Methanomicrobia</taxon>
        <taxon>Methanosarcinales</taxon>
        <taxon>Methanosarcinaceae</taxon>
        <taxon>Methanosarcina</taxon>
    </lineage>
</organism>
<dbReference type="Proteomes" id="UP000035331">
    <property type="component" value="Chromosome"/>
</dbReference>
<reference evidence="3" key="1">
    <citation type="submission" date="2014-06" db="EMBL/GenBank/DDBJ databases">
        <title>The complete genome sequence of Methanosarcina barkeri CM1.</title>
        <authorList>
            <consortium name="Pastoral Greenhouse Gas Research Consortium"/>
            <person name="Lambie S.C."/>
            <person name="Leahy S.C."/>
            <person name="Kelly W.J."/>
            <person name="Li D."/>
            <person name="Reilly K."/>
            <person name="Attwood G.T."/>
            <person name="Altermann E."/>
        </authorList>
    </citation>
    <scope>NUCLEOTIDE SEQUENCE [LARGE SCALE GENOMIC DNA]</scope>
    <source>
        <strain evidence="3">CM1</strain>
    </source>
</reference>
<accession>A0A0G3CD78</accession>
<protein>
    <submittedName>
        <fullName evidence="2">Uncharacterized protein</fullName>
    </submittedName>
</protein>
<evidence type="ECO:0000256" key="1">
    <source>
        <dbReference type="ARBA" id="ARBA00009746"/>
    </source>
</evidence>
<sequence>MIDVNKISKVIVVFIALLTFLALMMQSQEVKTPGLFIQFENETSEAEVKAILENYDIPVNYTIDYNSNIGRGMYYIEVDEDKIYELRKDENWTSVVEIKKGNYNIIMLSEEFGPDENVLAMVEKNNLQLKKAVMCYIQFGDGSAPWVVGENYILERYAIRIKNELETNEKVLIVGLDDIVG</sequence>
<dbReference type="InterPro" id="IPR008887">
    <property type="entry name" value="UPF0228"/>
</dbReference>
<comment type="similarity">
    <text evidence="1">Belongs to the UPF0228 family.</text>
</comment>
<dbReference type="AlphaFoldDB" id="A0A0G3CD78"/>
<proteinExistence type="inferred from homology"/>
<gene>
    <name evidence="2" type="ORF">MCM1_2970</name>
</gene>
<dbReference type="Pfam" id="PF05727">
    <property type="entry name" value="UPF0228"/>
    <property type="match status" value="1"/>
</dbReference>
<reference evidence="2 3" key="2">
    <citation type="journal article" date="2015" name="Stand. Genomic Sci.">
        <title>The complete genome sequence of the rumen methanogen Methanosarcina barkeri CM1.</title>
        <authorList>
            <person name="Lambie S.C."/>
            <person name="Kelly W.J."/>
            <person name="Leahy S.C."/>
            <person name="Li D."/>
            <person name="Reilly K."/>
            <person name="McAllister T.A."/>
            <person name="Valle E.R."/>
            <person name="Attwood G.T."/>
            <person name="Altermann E."/>
        </authorList>
    </citation>
    <scope>NUCLEOTIDE SEQUENCE [LARGE SCALE GENOMIC DNA]</scope>
    <source>
        <strain evidence="2 3">CM1</strain>
    </source>
</reference>